<evidence type="ECO:0000313" key="1">
    <source>
        <dbReference type="EMBL" id="EFN65578.1"/>
    </source>
</evidence>
<name>E2ALW1_CAMFO</name>
<dbReference type="Proteomes" id="UP000000311">
    <property type="component" value="Unassembled WGS sequence"/>
</dbReference>
<organism evidence="2">
    <name type="scientific">Camponotus floridanus</name>
    <name type="common">Florida carpenter ant</name>
    <dbReference type="NCBI Taxonomy" id="104421"/>
    <lineage>
        <taxon>Eukaryota</taxon>
        <taxon>Metazoa</taxon>
        <taxon>Ecdysozoa</taxon>
        <taxon>Arthropoda</taxon>
        <taxon>Hexapoda</taxon>
        <taxon>Insecta</taxon>
        <taxon>Pterygota</taxon>
        <taxon>Neoptera</taxon>
        <taxon>Endopterygota</taxon>
        <taxon>Hymenoptera</taxon>
        <taxon>Apocrita</taxon>
        <taxon>Aculeata</taxon>
        <taxon>Formicoidea</taxon>
        <taxon>Formicidae</taxon>
        <taxon>Formicinae</taxon>
        <taxon>Camponotus</taxon>
    </lineage>
</organism>
<dbReference type="AlphaFoldDB" id="E2ALW1"/>
<dbReference type="EMBL" id="GL440678">
    <property type="protein sequence ID" value="EFN65578.1"/>
    <property type="molecule type" value="Genomic_DNA"/>
</dbReference>
<keyword evidence="2" id="KW-1185">Reference proteome</keyword>
<accession>E2ALW1</accession>
<dbReference type="InParanoid" id="E2ALW1"/>
<evidence type="ECO:0000313" key="2">
    <source>
        <dbReference type="Proteomes" id="UP000000311"/>
    </source>
</evidence>
<reference evidence="1 2" key="1">
    <citation type="journal article" date="2010" name="Science">
        <title>Genomic comparison of the ants Camponotus floridanus and Harpegnathos saltator.</title>
        <authorList>
            <person name="Bonasio R."/>
            <person name="Zhang G."/>
            <person name="Ye C."/>
            <person name="Mutti N.S."/>
            <person name="Fang X."/>
            <person name="Qin N."/>
            <person name="Donahue G."/>
            <person name="Yang P."/>
            <person name="Li Q."/>
            <person name="Li C."/>
            <person name="Zhang P."/>
            <person name="Huang Z."/>
            <person name="Berger S.L."/>
            <person name="Reinberg D."/>
            <person name="Wang J."/>
            <person name="Liebig J."/>
        </authorList>
    </citation>
    <scope>NUCLEOTIDE SEQUENCE [LARGE SCALE GENOMIC DNA]</scope>
    <source>
        <strain evidence="2">C129</strain>
    </source>
</reference>
<protein>
    <submittedName>
        <fullName evidence="1">Uncharacterized protein</fullName>
    </submittedName>
</protein>
<gene>
    <name evidence="1" type="ORF">EAG_11053</name>
</gene>
<sequence>MSSYPSSSEFVCGDDANCEAIVPVRDASVGPPLPRDRFERACLRVYAGGPLSLCITVNLNTGVRVVHEVVSFPRSILPSLWDILDILRAQEAQEFAELWAHRRVERLLRLGRGTNNVGTGCGAKGRARGLMPRFPEPLPLMGRGRGRQHG</sequence>
<proteinExistence type="predicted"/>